<dbReference type="Proteomes" id="UP001596368">
    <property type="component" value="Unassembled WGS sequence"/>
</dbReference>
<organism evidence="1 4">
    <name type="scientific">Halobaculum litoreum</name>
    <dbReference type="NCBI Taxonomy" id="3031998"/>
    <lineage>
        <taxon>Archaea</taxon>
        <taxon>Methanobacteriati</taxon>
        <taxon>Methanobacteriota</taxon>
        <taxon>Stenosarchaea group</taxon>
        <taxon>Halobacteria</taxon>
        <taxon>Halobacteriales</taxon>
        <taxon>Haloferacaceae</taxon>
        <taxon>Halobaculum</taxon>
    </lineage>
</organism>
<evidence type="ECO:0000313" key="3">
    <source>
        <dbReference type="EMBL" id="MFC7138219.1"/>
    </source>
</evidence>
<dbReference type="EMBL" id="JBHSZG010000008">
    <property type="protein sequence ID" value="MFC7138190.1"/>
    <property type="molecule type" value="Genomic_DNA"/>
</dbReference>
<name>A0ABD5XRT1_9EURY</name>
<gene>
    <name evidence="1" type="ORF">ACFQRB_18090</name>
    <name evidence="2" type="ORF">ACFQRB_20350</name>
    <name evidence="3" type="ORF">ACFQRB_20575</name>
</gene>
<evidence type="ECO:0000313" key="1">
    <source>
        <dbReference type="EMBL" id="MFC7137832.1"/>
    </source>
</evidence>
<protein>
    <recommendedName>
        <fullName evidence="5">DUF4352 domain-containing protein</fullName>
    </recommendedName>
</protein>
<dbReference type="AlphaFoldDB" id="A0ABD5XRT1"/>
<comment type="caution">
    <text evidence="1">The sequence shown here is derived from an EMBL/GenBank/DDBJ whole genome shotgun (WGS) entry which is preliminary data.</text>
</comment>
<reference evidence="1" key="3">
    <citation type="submission" date="2024-09" db="EMBL/GenBank/DDBJ databases">
        <authorList>
            <person name="Sun Q."/>
        </authorList>
    </citation>
    <scope>NUCLEOTIDE SEQUENCE</scope>
    <source>
        <strain evidence="1">NBRC 112578</strain>
    </source>
</reference>
<dbReference type="EMBL" id="JBHSZG010000009">
    <property type="protein sequence ID" value="MFC7138219.1"/>
    <property type="molecule type" value="Genomic_DNA"/>
</dbReference>
<accession>A0ABD5XRT1</accession>
<evidence type="ECO:0000313" key="4">
    <source>
        <dbReference type="Proteomes" id="UP001596368"/>
    </source>
</evidence>
<evidence type="ECO:0000313" key="2">
    <source>
        <dbReference type="EMBL" id="MFC7138190.1"/>
    </source>
</evidence>
<evidence type="ECO:0008006" key="5">
    <source>
        <dbReference type="Google" id="ProtNLM"/>
    </source>
</evidence>
<reference evidence="4" key="2">
    <citation type="journal article" date="2019" name="Int. J. Syst. Evol. Microbiol.">
        <title>The Global Catalogue of Microorganisms (GCM) 10K type strain sequencing project: providing services to taxonomists for standard genome sequencing and annotation.</title>
        <authorList>
            <consortium name="The Broad Institute Genomics Platform"/>
            <consortium name="The Broad Institute Genome Sequencing Center for Infectious Disease"/>
            <person name="Wu L."/>
            <person name="Ma J."/>
        </authorList>
    </citation>
    <scope>NUCLEOTIDE SEQUENCE [LARGE SCALE GENOMIC DNA]</scope>
    <source>
        <strain evidence="4">DT92</strain>
    </source>
</reference>
<keyword evidence="4" id="KW-1185">Reference proteome</keyword>
<proteinExistence type="predicted"/>
<sequence>MSSERRVRRFSLAATAVVVVLAAGTAVPVLSSHVAAGQVYTVSVAERGASVLDGGERVAVSMAVTNPTPAAIEVPTRGGVSSLSLREDDRRIGRQRGIETSGVTVPPGGTGEFDLVFDVPADGREAVRDGVDDPRVTGSLPVVVSGYETSVEVDVGGGAN</sequence>
<reference evidence="1" key="1">
    <citation type="journal article" date="2014" name="Int. J. Syst. Evol. Microbiol.">
        <title>Complete genome sequence of Corynebacterium casei LMG S-19264T (=DSM 44701T), isolated from a smear-ripened cheese.</title>
        <authorList>
            <consortium name="US DOE Joint Genome Institute (JGI-PGF)"/>
            <person name="Walter F."/>
            <person name="Albersmeier A."/>
            <person name="Kalinowski J."/>
            <person name="Ruckert C."/>
        </authorList>
    </citation>
    <scope>NUCLEOTIDE SEQUENCE [LARGE SCALE GENOMIC DNA]</scope>
    <source>
        <strain evidence="1">NBRC 112578</strain>
    </source>
</reference>
<dbReference type="EMBL" id="JBHSZG010000008">
    <property type="protein sequence ID" value="MFC7137832.1"/>
    <property type="molecule type" value="Genomic_DNA"/>
</dbReference>